<dbReference type="GO" id="GO:0043529">
    <property type="term" value="C:GET complex"/>
    <property type="evidence" value="ECO:0007669"/>
    <property type="project" value="TreeGrafter"/>
</dbReference>
<dbReference type="GO" id="GO:0043495">
    <property type="term" value="F:protein-membrane adaptor activity"/>
    <property type="evidence" value="ECO:0007669"/>
    <property type="project" value="TreeGrafter"/>
</dbReference>
<evidence type="ECO:0000256" key="2">
    <source>
        <dbReference type="ARBA" id="ARBA00010799"/>
    </source>
</evidence>
<dbReference type="EMBL" id="UYRT01079766">
    <property type="protein sequence ID" value="VDN21357.1"/>
    <property type="molecule type" value="Genomic_DNA"/>
</dbReference>
<dbReference type="OrthoDB" id="69461at2759"/>
<gene>
    <name evidence="8" type="ORF">GPUH_LOCUS12949</name>
</gene>
<dbReference type="Proteomes" id="UP000271098">
    <property type="component" value="Unassembled WGS sequence"/>
</dbReference>
<dbReference type="Pfam" id="PF04420">
    <property type="entry name" value="CHD5"/>
    <property type="match status" value="1"/>
</dbReference>
<evidence type="ECO:0000256" key="5">
    <source>
        <dbReference type="ARBA" id="ARBA00022989"/>
    </source>
</evidence>
<dbReference type="GO" id="GO:0005789">
    <property type="term" value="C:endoplasmic reticulum membrane"/>
    <property type="evidence" value="ECO:0007669"/>
    <property type="project" value="UniProtKB-SubCell"/>
</dbReference>
<keyword evidence="6 7" id="KW-0472">Membrane</keyword>
<keyword evidence="3 7" id="KW-0812">Transmembrane</keyword>
<feature type="transmembrane region" description="Helical" evidence="7">
    <location>
        <begin position="175"/>
        <end position="193"/>
    </location>
</feature>
<evidence type="ECO:0000256" key="3">
    <source>
        <dbReference type="ARBA" id="ARBA00022692"/>
    </source>
</evidence>
<feature type="transmembrane region" description="Helical" evidence="7">
    <location>
        <begin position="116"/>
        <end position="144"/>
    </location>
</feature>
<keyword evidence="9" id="KW-1185">Reference proteome</keyword>
<accession>A0A183DW58</accession>
<sequence>MRCKAFVDIMSEWYTDRWGVLACFISVLLFAYSVKLTQWFSAKLKLFLPRRKTERDARIEALTSELRKTKFELEKLSPTDHFAAYFKKDRILLKHTDELKTLISSRQKDATVTSTLFLIAAGILVQLIALSLMVYSSSVIVTYINSSYFWPFNFMLHIPNVTPPKGRNDENNAETPVTLFAFLSLLIFAWQTARPRSSGLKTKSV</sequence>
<feature type="transmembrane region" description="Helical" evidence="7">
    <location>
        <begin position="18"/>
        <end position="42"/>
    </location>
</feature>
<keyword evidence="4" id="KW-0256">Endoplasmic reticulum</keyword>
<organism evidence="10">
    <name type="scientific">Gongylonema pulchrum</name>
    <dbReference type="NCBI Taxonomy" id="637853"/>
    <lineage>
        <taxon>Eukaryota</taxon>
        <taxon>Metazoa</taxon>
        <taxon>Ecdysozoa</taxon>
        <taxon>Nematoda</taxon>
        <taxon>Chromadorea</taxon>
        <taxon>Rhabditida</taxon>
        <taxon>Spirurina</taxon>
        <taxon>Spiruromorpha</taxon>
        <taxon>Spiruroidea</taxon>
        <taxon>Gongylonematidae</taxon>
        <taxon>Gongylonema</taxon>
    </lineage>
</organism>
<comment type="subcellular location">
    <subcellularLocation>
        <location evidence="1">Endoplasmic reticulum membrane</location>
    </subcellularLocation>
</comment>
<name>A0A183DW58_9BILA</name>
<evidence type="ECO:0000313" key="9">
    <source>
        <dbReference type="Proteomes" id="UP000271098"/>
    </source>
</evidence>
<evidence type="ECO:0000313" key="10">
    <source>
        <dbReference type="WBParaSite" id="GPUH_0001296301-mRNA-1"/>
    </source>
</evidence>
<proteinExistence type="inferred from homology"/>
<comment type="similarity">
    <text evidence="2">Belongs to the WRB/GET1 family.</text>
</comment>
<evidence type="ECO:0000256" key="7">
    <source>
        <dbReference type="SAM" id="Phobius"/>
    </source>
</evidence>
<dbReference type="InterPro" id="IPR028945">
    <property type="entry name" value="Get1"/>
</dbReference>
<dbReference type="GO" id="GO:0071816">
    <property type="term" value="P:tail-anchored membrane protein insertion into ER membrane"/>
    <property type="evidence" value="ECO:0007669"/>
    <property type="project" value="InterPro"/>
</dbReference>
<evidence type="ECO:0000256" key="6">
    <source>
        <dbReference type="ARBA" id="ARBA00023136"/>
    </source>
</evidence>
<evidence type="ECO:0000256" key="4">
    <source>
        <dbReference type="ARBA" id="ARBA00022824"/>
    </source>
</evidence>
<reference evidence="10" key="1">
    <citation type="submission" date="2016-06" db="UniProtKB">
        <authorList>
            <consortium name="WormBaseParasite"/>
        </authorList>
    </citation>
    <scope>IDENTIFICATION</scope>
</reference>
<dbReference type="PANTHER" id="PTHR42650">
    <property type="entry name" value="TAIL-ANCHORED PROTEIN INSERTION RECEPTOR WRB"/>
    <property type="match status" value="1"/>
</dbReference>
<dbReference type="WBParaSite" id="GPUH_0001296301-mRNA-1">
    <property type="protein sequence ID" value="GPUH_0001296301-mRNA-1"/>
    <property type="gene ID" value="GPUH_0001296301"/>
</dbReference>
<keyword evidence="5 7" id="KW-1133">Transmembrane helix</keyword>
<dbReference type="PANTHER" id="PTHR42650:SF1">
    <property type="entry name" value="GUIDED ENTRY OF TAIL-ANCHORED PROTEINS FACTOR 1"/>
    <property type="match status" value="1"/>
</dbReference>
<evidence type="ECO:0000313" key="8">
    <source>
        <dbReference type="EMBL" id="VDN21357.1"/>
    </source>
</evidence>
<protein>
    <submittedName>
        <fullName evidence="10">Guided entry of tail-anchored proteins factor 1</fullName>
    </submittedName>
</protein>
<evidence type="ECO:0000256" key="1">
    <source>
        <dbReference type="ARBA" id="ARBA00004586"/>
    </source>
</evidence>
<dbReference type="AlphaFoldDB" id="A0A183DW58"/>
<reference evidence="8 9" key="2">
    <citation type="submission" date="2018-11" db="EMBL/GenBank/DDBJ databases">
        <authorList>
            <consortium name="Pathogen Informatics"/>
        </authorList>
    </citation>
    <scope>NUCLEOTIDE SEQUENCE [LARGE SCALE GENOMIC DNA]</scope>
</reference>